<evidence type="ECO:0000313" key="1">
    <source>
        <dbReference type="EMBL" id="EDX74363.1"/>
    </source>
</evidence>
<dbReference type="AlphaFoldDB" id="B4VUG4"/>
<reference evidence="1 2" key="1">
    <citation type="submission" date="2008-07" db="EMBL/GenBank/DDBJ databases">
        <authorList>
            <person name="Tandeau de Marsac N."/>
            <person name="Ferriera S."/>
            <person name="Johnson J."/>
            <person name="Kravitz S."/>
            <person name="Beeson K."/>
            <person name="Sutton G."/>
            <person name="Rogers Y.-H."/>
            <person name="Friedman R."/>
            <person name="Frazier M."/>
            <person name="Venter J.C."/>
        </authorList>
    </citation>
    <scope>NUCLEOTIDE SEQUENCE [LARGE SCALE GENOMIC DNA]</scope>
    <source>
        <strain evidence="1 2">PCC 7420</strain>
    </source>
</reference>
<proteinExistence type="predicted"/>
<keyword evidence="2" id="KW-1185">Reference proteome</keyword>
<dbReference type="STRING" id="118168.MC7420_3887"/>
<dbReference type="Proteomes" id="UP000003835">
    <property type="component" value="Unassembled WGS sequence"/>
</dbReference>
<dbReference type="HOGENOM" id="CLU_2786683_0_0_3"/>
<protein>
    <submittedName>
        <fullName evidence="1">Uncharacterized protein</fullName>
    </submittedName>
</protein>
<organism evidence="1 2">
    <name type="scientific">Coleofasciculus chthonoplastes PCC 7420</name>
    <dbReference type="NCBI Taxonomy" id="118168"/>
    <lineage>
        <taxon>Bacteria</taxon>
        <taxon>Bacillati</taxon>
        <taxon>Cyanobacteriota</taxon>
        <taxon>Cyanophyceae</taxon>
        <taxon>Coleofasciculales</taxon>
        <taxon>Coleofasciculaceae</taxon>
        <taxon>Coleofasciculus</taxon>
    </lineage>
</organism>
<gene>
    <name evidence="1" type="ORF">MC7420_3887</name>
</gene>
<name>B4VUG4_9CYAN</name>
<accession>B4VUG4</accession>
<sequence>MIYWTYFQPHFPAYLSGERFPIVETESYYRKSLGDENLEFYWAKRSRRKFSRRTEKYGCEGSFAPTNV</sequence>
<dbReference type="EMBL" id="DS989853">
    <property type="protein sequence ID" value="EDX74363.1"/>
    <property type="molecule type" value="Genomic_DNA"/>
</dbReference>
<evidence type="ECO:0000313" key="2">
    <source>
        <dbReference type="Proteomes" id="UP000003835"/>
    </source>
</evidence>